<accession>A0A0C6EWD6</accession>
<protein>
    <submittedName>
        <fullName evidence="3">PRC-barrel</fullName>
    </submittedName>
</protein>
<feature type="signal peptide" evidence="2">
    <location>
        <begin position="1"/>
        <end position="24"/>
    </location>
</feature>
<dbReference type="PATRIC" id="fig|270351.10.peg.878"/>
<name>A0A0C6EWD6_9HYPH</name>
<dbReference type="KEGG" id="maqu:Maq22A_c04510"/>
<dbReference type="AlphaFoldDB" id="A0A0C6EWD6"/>
<evidence type="ECO:0000313" key="3">
    <source>
        <dbReference type="EMBL" id="BAQ44321.1"/>
    </source>
</evidence>
<evidence type="ECO:0000256" key="1">
    <source>
        <dbReference type="SAM" id="MobiDB-lite"/>
    </source>
</evidence>
<dbReference type="STRING" id="270351.Maq22A_c04510"/>
<feature type="region of interest" description="Disordered" evidence="1">
    <location>
        <begin position="112"/>
        <end position="169"/>
    </location>
</feature>
<dbReference type="RefSeq" id="WP_197682159.1">
    <property type="nucleotide sequence ID" value="NZ_AP014704.1"/>
</dbReference>
<dbReference type="Proteomes" id="UP000061432">
    <property type="component" value="Chromosome"/>
</dbReference>
<evidence type="ECO:0000256" key="2">
    <source>
        <dbReference type="SAM" id="SignalP"/>
    </source>
</evidence>
<evidence type="ECO:0000313" key="4">
    <source>
        <dbReference type="Proteomes" id="UP000061432"/>
    </source>
</evidence>
<organism evidence="3 4">
    <name type="scientific">Methylobacterium aquaticum</name>
    <dbReference type="NCBI Taxonomy" id="270351"/>
    <lineage>
        <taxon>Bacteria</taxon>
        <taxon>Pseudomonadati</taxon>
        <taxon>Pseudomonadota</taxon>
        <taxon>Alphaproteobacteria</taxon>
        <taxon>Hyphomicrobiales</taxon>
        <taxon>Methylobacteriaceae</taxon>
        <taxon>Methylobacterium</taxon>
    </lineage>
</organism>
<reference evidence="3 4" key="1">
    <citation type="journal article" date="2015" name="Genome Announc.">
        <title>Complete Genome Sequence of Methylobacterium aquaticum Strain 22A, Isolated from Racomitrium japonicum Moss.</title>
        <authorList>
            <person name="Tani A."/>
            <person name="Ogura Y."/>
            <person name="Hayashi T."/>
            <person name="Kimbara K."/>
        </authorList>
    </citation>
    <scope>NUCLEOTIDE SEQUENCE [LARGE SCALE GENOMIC DNA]</scope>
    <source>
        <strain evidence="3 4">MA-22A</strain>
    </source>
</reference>
<feature type="chain" id="PRO_5002196976" evidence="2">
    <location>
        <begin position="25"/>
        <end position="169"/>
    </location>
</feature>
<keyword evidence="2" id="KW-0732">Signal</keyword>
<feature type="compositionally biased region" description="Basic and acidic residues" evidence="1">
    <location>
        <begin position="124"/>
        <end position="152"/>
    </location>
</feature>
<sequence length="169" mass="17811">MRAPFVMTGLLAGLLAVQALTAGAKDATPKDATPAPTASAAAPSATCDIVGLRLEDVIAKSSELKKSANEQAVRDLRTLRDAAVVLDTYKHPEVCARVLTVLRGLIANPERAIDQGGDTDEEKAEAVEEARKPKMQDGKEPESKNSESKPAEPKTPAKSPETAAEPTKK</sequence>
<dbReference type="EMBL" id="AP014704">
    <property type="protein sequence ID" value="BAQ44321.1"/>
    <property type="molecule type" value="Genomic_DNA"/>
</dbReference>
<gene>
    <name evidence="3" type="ORF">Maq22A_c04510</name>
</gene>
<proteinExistence type="predicted"/>
<reference evidence="4" key="2">
    <citation type="submission" date="2015-01" db="EMBL/GenBank/DDBJ databases">
        <title>Complete genome sequence of Methylobacterium aquaticum strain 22A.</title>
        <authorList>
            <person name="Tani A."/>
            <person name="Ogura Y."/>
            <person name="Hayashi T."/>
        </authorList>
    </citation>
    <scope>NUCLEOTIDE SEQUENCE [LARGE SCALE GENOMIC DNA]</scope>
    <source>
        <strain evidence="4">MA-22A</strain>
    </source>
</reference>